<reference evidence="1" key="1">
    <citation type="submission" date="2021-01" db="EMBL/GenBank/DDBJ databases">
        <authorList>
            <consortium name="Genoscope - CEA"/>
            <person name="William W."/>
        </authorList>
    </citation>
    <scope>NUCLEOTIDE SEQUENCE</scope>
</reference>
<organism evidence="1 2">
    <name type="scientific">Paramecium pentaurelia</name>
    <dbReference type="NCBI Taxonomy" id="43138"/>
    <lineage>
        <taxon>Eukaryota</taxon>
        <taxon>Sar</taxon>
        <taxon>Alveolata</taxon>
        <taxon>Ciliophora</taxon>
        <taxon>Intramacronucleata</taxon>
        <taxon>Oligohymenophorea</taxon>
        <taxon>Peniculida</taxon>
        <taxon>Parameciidae</taxon>
        <taxon>Paramecium</taxon>
    </lineage>
</organism>
<dbReference type="EMBL" id="CAJJDO010000087">
    <property type="protein sequence ID" value="CAD8186761.1"/>
    <property type="molecule type" value="Genomic_DNA"/>
</dbReference>
<protein>
    <submittedName>
        <fullName evidence="1">Uncharacterized protein</fullName>
    </submittedName>
</protein>
<name>A0A8S1WC92_9CILI</name>
<dbReference type="OrthoDB" id="201504at2759"/>
<dbReference type="Proteomes" id="UP000689195">
    <property type="component" value="Unassembled WGS sequence"/>
</dbReference>
<proteinExistence type="predicted"/>
<dbReference type="AlphaFoldDB" id="A0A8S1WC92"/>
<evidence type="ECO:0000313" key="1">
    <source>
        <dbReference type="EMBL" id="CAD8186761.1"/>
    </source>
</evidence>
<sequence>MQELIEISLKKVLPGILFNQIAFYSLKILKNNEVNIFTHIVAGSIYTYHFDQHILRTNFVFYYRILRGFRDPRYEVIFDEYKKETFKRDVAVLDNIFSKDSLYLQLVLLCISYLRINQILYLWQFLEHLLNGYILKDQLIINYNKLRIKRLKFQILYFRKVYGKRADIQIYLLTQ</sequence>
<comment type="caution">
    <text evidence="1">The sequence shown here is derived from an EMBL/GenBank/DDBJ whole genome shotgun (WGS) entry which is preliminary data.</text>
</comment>
<keyword evidence="2" id="KW-1185">Reference proteome</keyword>
<evidence type="ECO:0000313" key="2">
    <source>
        <dbReference type="Proteomes" id="UP000689195"/>
    </source>
</evidence>
<gene>
    <name evidence="1" type="ORF">PPENT_87.1.T0870238</name>
</gene>
<accession>A0A8S1WC92</accession>